<dbReference type="OrthoDB" id="9760358at2"/>
<dbReference type="InterPro" id="IPR036640">
    <property type="entry name" value="ABC1_TM_sf"/>
</dbReference>
<evidence type="ECO:0000256" key="1">
    <source>
        <dbReference type="ARBA" id="ARBA00004651"/>
    </source>
</evidence>
<dbReference type="GO" id="GO:0005524">
    <property type="term" value="F:ATP binding"/>
    <property type="evidence" value="ECO:0007669"/>
    <property type="project" value="UniProtKB-KW"/>
</dbReference>
<evidence type="ECO:0000256" key="5">
    <source>
        <dbReference type="ARBA" id="ARBA00023136"/>
    </source>
</evidence>
<dbReference type="Proteomes" id="UP000315908">
    <property type="component" value="Unassembled WGS sequence"/>
</dbReference>
<keyword evidence="2 6" id="KW-0812">Transmembrane</keyword>
<dbReference type="CDD" id="cd02418">
    <property type="entry name" value="Peptidase_C39B"/>
    <property type="match status" value="1"/>
</dbReference>
<dbReference type="PANTHER" id="PTHR43394:SF1">
    <property type="entry name" value="ATP-BINDING CASSETTE SUB-FAMILY B MEMBER 10, MITOCHONDRIAL"/>
    <property type="match status" value="1"/>
</dbReference>
<dbReference type="RefSeq" id="WP_145330695.1">
    <property type="nucleotide sequence ID" value="NZ_JBPFQT010000025.1"/>
</dbReference>
<reference evidence="9 10" key="1">
    <citation type="journal article" date="2015" name="Stand. Genomic Sci.">
        <title>Genomic Encyclopedia of Bacterial and Archaeal Type Strains, Phase III: the genomes of soil and plant-associated and newly described type strains.</title>
        <authorList>
            <person name="Whitman W.B."/>
            <person name="Woyke T."/>
            <person name="Klenk H.P."/>
            <person name="Zhou Y."/>
            <person name="Lilburn T.G."/>
            <person name="Beck B.J."/>
            <person name="De Vos P."/>
            <person name="Vandamme P."/>
            <person name="Eisen J.A."/>
            <person name="Garrity G."/>
            <person name="Hugenholtz P."/>
            <person name="Kyrpides N.C."/>
        </authorList>
    </citation>
    <scope>NUCLEOTIDE SEQUENCE [LARGE SCALE GENOMIC DNA]</scope>
    <source>
        <strain evidence="9 10">CGMCC 1.6855</strain>
    </source>
</reference>
<evidence type="ECO:0000256" key="3">
    <source>
        <dbReference type="ARBA" id="ARBA00022801"/>
    </source>
</evidence>
<feature type="transmembrane region" description="Helical" evidence="6">
    <location>
        <begin position="174"/>
        <end position="198"/>
    </location>
</feature>
<dbReference type="SUPFAM" id="SSF90123">
    <property type="entry name" value="ABC transporter transmembrane region"/>
    <property type="match status" value="1"/>
</dbReference>
<evidence type="ECO:0000256" key="6">
    <source>
        <dbReference type="SAM" id="Phobius"/>
    </source>
</evidence>
<evidence type="ECO:0000313" key="10">
    <source>
        <dbReference type="Proteomes" id="UP000315908"/>
    </source>
</evidence>
<keyword evidence="9" id="KW-0067">ATP-binding</keyword>
<dbReference type="PANTHER" id="PTHR43394">
    <property type="entry name" value="ATP-DEPENDENT PERMEASE MDL1, MITOCHONDRIAL"/>
    <property type="match status" value="1"/>
</dbReference>
<comment type="subcellular location">
    <subcellularLocation>
        <location evidence="1">Cell membrane</location>
        <topology evidence="1">Multi-pass membrane protein</topology>
    </subcellularLocation>
</comment>
<keyword evidence="4 6" id="KW-1133">Transmembrane helix</keyword>
<feature type="domain" description="ABC transmembrane type-1" evidence="7">
    <location>
        <begin position="177"/>
        <end position="385"/>
    </location>
</feature>
<dbReference type="GO" id="GO:0008233">
    <property type="term" value="F:peptidase activity"/>
    <property type="evidence" value="ECO:0007669"/>
    <property type="project" value="InterPro"/>
</dbReference>
<feature type="domain" description="Peptidase C39" evidence="8">
    <location>
        <begin position="13"/>
        <end position="133"/>
    </location>
</feature>
<name>A0A562M701_9SPHI</name>
<dbReference type="InterPro" id="IPR011527">
    <property type="entry name" value="ABC1_TM_dom"/>
</dbReference>
<dbReference type="PROSITE" id="PS50990">
    <property type="entry name" value="PEPTIDASE_C39"/>
    <property type="match status" value="1"/>
</dbReference>
<comment type="caution">
    <text evidence="9">The sequence shown here is derived from an EMBL/GenBank/DDBJ whole genome shotgun (WGS) entry which is preliminary data.</text>
</comment>
<dbReference type="InterPro" id="IPR039421">
    <property type="entry name" value="Type_1_exporter"/>
</dbReference>
<dbReference type="InterPro" id="IPR005074">
    <property type="entry name" value="Peptidase_C39"/>
</dbReference>
<protein>
    <submittedName>
        <fullName evidence="9">ATP-binding cassette subfamily B protein</fullName>
    </submittedName>
</protein>
<keyword evidence="3" id="KW-0378">Hydrolase</keyword>
<dbReference type="Gene3D" id="3.90.70.10">
    <property type="entry name" value="Cysteine proteinases"/>
    <property type="match status" value="1"/>
</dbReference>
<sequence>MNVFFKRFPSEIQMDKMDCGPTCLRLIAKYYGRFYPINFLRELCGTTKEGISIINLIHAAEKIGLKSRGVKCTLAQLQHDVPLPVVVHRKDSHFLIVYKVDRRYFYVSDPSAGLVKQPIKTFVKSWYKSTTKKGVVIGFEPDGNFFDLHQEENFRRKKSFNTIFQYFKPYRLSIINLFIVTLFVTGLQAIIPFIARSIIDIGISTQDMNFVNIMLFANIAILLATTLSNALRDWIVLHLTSRINISLISDYLVKLMKLPIGFFENKMIGDILQRAQDHQRIKDFIMGNSLNLIFSGLTFIVFAVILVTFNTFIFWVFVSGSVIYFLWIFGFLAIRRRLDTNYFGLMAKDQSYWVKTITGMQDIKVNNYETQKRWKWENLQAGSIR</sequence>
<gene>
    <name evidence="9" type="ORF">IQ31_04980</name>
</gene>
<evidence type="ECO:0000313" key="9">
    <source>
        <dbReference type="EMBL" id="TWI15578.1"/>
    </source>
</evidence>
<dbReference type="PROSITE" id="PS50929">
    <property type="entry name" value="ABC_TM1F"/>
    <property type="match status" value="1"/>
</dbReference>
<accession>A0A562M701</accession>
<dbReference type="GO" id="GO:0015421">
    <property type="term" value="F:ABC-type oligopeptide transporter activity"/>
    <property type="evidence" value="ECO:0007669"/>
    <property type="project" value="TreeGrafter"/>
</dbReference>
<feature type="transmembrane region" description="Helical" evidence="6">
    <location>
        <begin position="210"/>
        <end position="231"/>
    </location>
</feature>
<feature type="transmembrane region" description="Helical" evidence="6">
    <location>
        <begin position="312"/>
        <end position="334"/>
    </location>
</feature>
<dbReference type="AlphaFoldDB" id="A0A562M701"/>
<dbReference type="Gene3D" id="1.20.1560.10">
    <property type="entry name" value="ABC transporter type 1, transmembrane domain"/>
    <property type="match status" value="1"/>
</dbReference>
<dbReference type="GO" id="GO:0006508">
    <property type="term" value="P:proteolysis"/>
    <property type="evidence" value="ECO:0007669"/>
    <property type="project" value="InterPro"/>
</dbReference>
<feature type="transmembrane region" description="Helical" evidence="6">
    <location>
        <begin position="284"/>
        <end position="306"/>
    </location>
</feature>
<dbReference type="EMBL" id="VLKR01000041">
    <property type="protein sequence ID" value="TWI15578.1"/>
    <property type="molecule type" value="Genomic_DNA"/>
</dbReference>
<dbReference type="GO" id="GO:0005886">
    <property type="term" value="C:plasma membrane"/>
    <property type="evidence" value="ECO:0007669"/>
    <property type="project" value="UniProtKB-SubCell"/>
</dbReference>
<proteinExistence type="predicted"/>
<evidence type="ECO:0000259" key="8">
    <source>
        <dbReference type="PROSITE" id="PS50990"/>
    </source>
</evidence>
<keyword evidence="5 6" id="KW-0472">Membrane</keyword>
<dbReference type="Pfam" id="PF00664">
    <property type="entry name" value="ABC_membrane"/>
    <property type="match status" value="1"/>
</dbReference>
<organism evidence="9 10">
    <name type="scientific">Sphingobacterium siyangense</name>
    <dbReference type="NCBI Taxonomy" id="459529"/>
    <lineage>
        <taxon>Bacteria</taxon>
        <taxon>Pseudomonadati</taxon>
        <taxon>Bacteroidota</taxon>
        <taxon>Sphingobacteriia</taxon>
        <taxon>Sphingobacteriales</taxon>
        <taxon>Sphingobacteriaceae</taxon>
        <taxon>Sphingobacterium</taxon>
    </lineage>
</organism>
<evidence type="ECO:0000256" key="2">
    <source>
        <dbReference type="ARBA" id="ARBA00022692"/>
    </source>
</evidence>
<keyword evidence="9" id="KW-0547">Nucleotide-binding</keyword>
<dbReference type="Pfam" id="PF03412">
    <property type="entry name" value="Peptidase_C39"/>
    <property type="match status" value="1"/>
</dbReference>
<evidence type="ECO:0000256" key="4">
    <source>
        <dbReference type="ARBA" id="ARBA00022989"/>
    </source>
</evidence>
<evidence type="ECO:0000259" key="7">
    <source>
        <dbReference type="PROSITE" id="PS50929"/>
    </source>
</evidence>